<evidence type="ECO:0000256" key="1">
    <source>
        <dbReference type="SAM" id="MobiDB-lite"/>
    </source>
</evidence>
<reference evidence="3 4" key="1">
    <citation type="journal article" date="2016" name="Int. J. Syst. Evol. Microbiol.">
        <title>Pyruvatibacter mobilis gen. nov., sp. nov., a marine bacterium from the culture broth of Picochlorum sp. 122.</title>
        <authorList>
            <person name="Wang G."/>
            <person name="Tang M."/>
            <person name="Wu H."/>
            <person name="Dai S."/>
            <person name="Li T."/>
            <person name="Chen C."/>
            <person name="He H."/>
            <person name="Fan J."/>
            <person name="Xiang W."/>
            <person name="Li X."/>
        </authorList>
    </citation>
    <scope>NUCLEOTIDE SEQUENCE [LARGE SCALE GENOMIC DNA]</scope>
    <source>
        <strain evidence="3 4">GYP-11</strain>
    </source>
</reference>
<name>A0A845Q8G5_9HYPH</name>
<dbReference type="InterPro" id="IPR037126">
    <property type="entry name" value="PdaC/RsiV-like_sf"/>
</dbReference>
<evidence type="ECO:0000313" key="4">
    <source>
        <dbReference type="Proteomes" id="UP000470384"/>
    </source>
</evidence>
<evidence type="ECO:0000313" key="3">
    <source>
        <dbReference type="EMBL" id="NBG94558.1"/>
    </source>
</evidence>
<dbReference type="Proteomes" id="UP000470384">
    <property type="component" value="Unassembled WGS sequence"/>
</dbReference>
<accession>A0A845Q8G5</accession>
<feature type="domain" description="DUF3298" evidence="2">
    <location>
        <begin position="244"/>
        <end position="270"/>
    </location>
</feature>
<proteinExistence type="predicted"/>
<comment type="caution">
    <text evidence="3">The sequence shown here is derived from an EMBL/GenBank/DDBJ whole genome shotgun (WGS) entry which is preliminary data.</text>
</comment>
<protein>
    <submittedName>
        <fullName evidence="3">DUF3298 domain-containing protein</fullName>
    </submittedName>
</protein>
<organism evidence="3 4">
    <name type="scientific">Pyruvatibacter mobilis</name>
    <dbReference type="NCBI Taxonomy" id="1712261"/>
    <lineage>
        <taxon>Bacteria</taxon>
        <taxon>Pseudomonadati</taxon>
        <taxon>Pseudomonadota</taxon>
        <taxon>Alphaproteobacteria</taxon>
        <taxon>Hyphomicrobiales</taxon>
        <taxon>Parvibaculaceae</taxon>
        <taxon>Pyruvatibacter</taxon>
    </lineage>
</organism>
<gene>
    <name evidence="3" type="ORF">GTQ45_02275</name>
</gene>
<feature type="region of interest" description="Disordered" evidence="1">
    <location>
        <begin position="41"/>
        <end position="69"/>
    </location>
</feature>
<dbReference type="Gene3D" id="3.30.565.40">
    <property type="entry name" value="Fervidobacterium nodosum Rt17-B1 like"/>
    <property type="match status" value="1"/>
</dbReference>
<evidence type="ECO:0000259" key="2">
    <source>
        <dbReference type="Pfam" id="PF11738"/>
    </source>
</evidence>
<dbReference type="Pfam" id="PF11738">
    <property type="entry name" value="DUF3298"/>
    <property type="match status" value="1"/>
</dbReference>
<keyword evidence="4" id="KW-1185">Reference proteome</keyword>
<dbReference type="EMBL" id="WXYQ01000001">
    <property type="protein sequence ID" value="NBG94558.1"/>
    <property type="molecule type" value="Genomic_DNA"/>
</dbReference>
<dbReference type="Gene3D" id="3.90.640.20">
    <property type="entry name" value="Heat-shock cognate protein, ATPase"/>
    <property type="match status" value="1"/>
</dbReference>
<dbReference type="AlphaFoldDB" id="A0A845Q8G5"/>
<dbReference type="InterPro" id="IPR021729">
    <property type="entry name" value="DUF3298"/>
</dbReference>
<dbReference type="OrthoDB" id="4760806at2"/>
<dbReference type="GeneID" id="300653538"/>
<sequence length="293" mass="31290">MAKGAEIMGRVSFLPIAGKAMAGVFVVLAVSAGAHLHVAHAETPSAEKTPPAADQFLRETSSETAETSVSIDTRLLEEPVLGARLVSGSVEGAKALEASAVQDAADAPEFFRTYMSNEDWRVTHETKTYLSALGTRWLFTGGAHGNSGFSSVIWEKPQAGRMGREVDVASFFRNGASADAEIWPLLSTFLYDAWEREWEARTGESVTVSGQGWHVDAQKTLAQPAPSDMASVVTLVPSTESGKAGGLAFHFAPYELGPYAMGTFSFTVPQQVFRAHLTVEATELFGGDALTND</sequence>
<dbReference type="RefSeq" id="WP_160586643.1">
    <property type="nucleotide sequence ID" value="NZ_BMHN01000001.1"/>
</dbReference>